<organism evidence="2 3">
    <name type="scientific">Vitis vinifera</name>
    <name type="common">Grape</name>
    <dbReference type="NCBI Taxonomy" id="29760"/>
    <lineage>
        <taxon>Eukaryota</taxon>
        <taxon>Viridiplantae</taxon>
        <taxon>Streptophyta</taxon>
        <taxon>Embryophyta</taxon>
        <taxon>Tracheophyta</taxon>
        <taxon>Spermatophyta</taxon>
        <taxon>Magnoliopsida</taxon>
        <taxon>eudicotyledons</taxon>
        <taxon>Gunneridae</taxon>
        <taxon>Pentapetalae</taxon>
        <taxon>rosids</taxon>
        <taxon>Vitales</taxon>
        <taxon>Vitaceae</taxon>
        <taxon>Viteae</taxon>
        <taxon>Vitis</taxon>
    </lineage>
</organism>
<keyword evidence="1" id="KW-0472">Membrane</keyword>
<dbReference type="InterPro" id="IPR032818">
    <property type="entry name" value="DedA-like"/>
</dbReference>
<feature type="transmembrane region" description="Helical" evidence="1">
    <location>
        <begin position="192"/>
        <end position="216"/>
    </location>
</feature>
<keyword evidence="1" id="KW-0812">Transmembrane</keyword>
<dbReference type="PANTHER" id="PTHR30353:SF0">
    <property type="entry name" value="TRANSMEMBRANE PROTEIN"/>
    <property type="match status" value="1"/>
</dbReference>
<name>A0A438IMU1_VITVI</name>
<feature type="transmembrane region" description="Helical" evidence="1">
    <location>
        <begin position="144"/>
        <end position="171"/>
    </location>
</feature>
<gene>
    <name evidence="2" type="ORF">CK203_029091</name>
</gene>
<keyword evidence="1" id="KW-1133">Transmembrane helix</keyword>
<evidence type="ECO:0000313" key="3">
    <source>
        <dbReference type="Proteomes" id="UP000288805"/>
    </source>
</evidence>
<proteinExistence type="predicted"/>
<evidence type="ECO:0000313" key="2">
    <source>
        <dbReference type="EMBL" id="RVW98038.1"/>
    </source>
</evidence>
<accession>A0A438IMU1</accession>
<feature type="transmembrane region" description="Helical" evidence="1">
    <location>
        <begin position="75"/>
        <end position="96"/>
    </location>
</feature>
<protein>
    <submittedName>
        <fullName evidence="2">Uncharacterized protein</fullName>
    </submittedName>
</protein>
<dbReference type="AlphaFoldDB" id="A0A438IMU1"/>
<comment type="caution">
    <text evidence="2">The sequence shown here is derived from an EMBL/GenBank/DDBJ whole genome shotgun (WGS) entry which is preliminary data.</text>
</comment>
<sequence length="316" mass="35135">MDALLVAYSLFCRFCTIFEWIGSFQNEDLENYEAAGLKDTPVEQDGDAPVKEQSRISEEIFQNGEYETSGSGYSFLVKVAIALGVAVTATIISAGFKQPVGSSFGFQCLVEDSSSSVLSATPVGFTFKAFGYRIVLPEYTPGWVYFWLLMAAGCGLFISEEALNIWVGISLARMLHLDGSWQSFAESFSRKAPCIISTIFWVYWGVCISDMIPFYLGKAFRQTGASDDVCSKVCSLYISPSSPMPIITVHSVRYHSSPIQKPHYFVKTKSTIPFDRAIWLGISKEKAASITRAVQRYGNFIGFGEFQDFLCQKKIK</sequence>
<reference evidence="2 3" key="1">
    <citation type="journal article" date="2018" name="PLoS Genet.">
        <title>Population sequencing reveals clonal diversity and ancestral inbreeding in the grapevine cultivar Chardonnay.</title>
        <authorList>
            <person name="Roach M.J."/>
            <person name="Johnson D.L."/>
            <person name="Bohlmann J."/>
            <person name="van Vuuren H.J."/>
            <person name="Jones S.J."/>
            <person name="Pretorius I.S."/>
            <person name="Schmidt S.A."/>
            <person name="Borneman A.R."/>
        </authorList>
    </citation>
    <scope>NUCLEOTIDE SEQUENCE [LARGE SCALE GENOMIC DNA]</scope>
    <source>
        <strain evidence="3">cv. Chardonnay</strain>
        <tissue evidence="2">Leaf</tissue>
    </source>
</reference>
<evidence type="ECO:0000256" key="1">
    <source>
        <dbReference type="SAM" id="Phobius"/>
    </source>
</evidence>
<dbReference type="PANTHER" id="PTHR30353">
    <property type="entry name" value="INNER MEMBRANE PROTEIN DEDA-RELATED"/>
    <property type="match status" value="1"/>
</dbReference>
<dbReference type="Proteomes" id="UP000288805">
    <property type="component" value="Unassembled WGS sequence"/>
</dbReference>
<dbReference type="EMBL" id="QGNW01000096">
    <property type="protein sequence ID" value="RVW98038.1"/>
    <property type="molecule type" value="Genomic_DNA"/>
</dbReference>